<name>A0A2R6VXH8_MARPO</name>
<dbReference type="EMBL" id="KZ775041">
    <property type="protein sequence ID" value="PTQ26290.1"/>
    <property type="molecule type" value="Genomic_DNA"/>
</dbReference>
<proteinExistence type="predicted"/>
<evidence type="ECO:0000313" key="1">
    <source>
        <dbReference type="EMBL" id="PTQ26290.1"/>
    </source>
</evidence>
<reference evidence="2" key="1">
    <citation type="journal article" date="2017" name="Cell">
        <title>Insights into land plant evolution garnered from the Marchantia polymorpha genome.</title>
        <authorList>
            <person name="Bowman J.L."/>
            <person name="Kohchi T."/>
            <person name="Yamato K.T."/>
            <person name="Jenkins J."/>
            <person name="Shu S."/>
            <person name="Ishizaki K."/>
            <person name="Yamaoka S."/>
            <person name="Nishihama R."/>
            <person name="Nakamura Y."/>
            <person name="Berger F."/>
            <person name="Adam C."/>
            <person name="Aki S.S."/>
            <person name="Althoff F."/>
            <person name="Araki T."/>
            <person name="Arteaga-Vazquez M.A."/>
            <person name="Balasubrmanian S."/>
            <person name="Barry K."/>
            <person name="Bauer D."/>
            <person name="Boehm C.R."/>
            <person name="Briginshaw L."/>
            <person name="Caballero-Perez J."/>
            <person name="Catarino B."/>
            <person name="Chen F."/>
            <person name="Chiyoda S."/>
            <person name="Chovatia M."/>
            <person name="Davies K.M."/>
            <person name="Delmans M."/>
            <person name="Demura T."/>
            <person name="Dierschke T."/>
            <person name="Dolan L."/>
            <person name="Dorantes-Acosta A.E."/>
            <person name="Eklund D.M."/>
            <person name="Florent S.N."/>
            <person name="Flores-Sandoval E."/>
            <person name="Fujiyama A."/>
            <person name="Fukuzawa H."/>
            <person name="Galik B."/>
            <person name="Grimanelli D."/>
            <person name="Grimwood J."/>
            <person name="Grossniklaus U."/>
            <person name="Hamada T."/>
            <person name="Haseloff J."/>
            <person name="Hetherington A.J."/>
            <person name="Higo A."/>
            <person name="Hirakawa Y."/>
            <person name="Hundley H.N."/>
            <person name="Ikeda Y."/>
            <person name="Inoue K."/>
            <person name="Inoue S.I."/>
            <person name="Ishida S."/>
            <person name="Jia Q."/>
            <person name="Kakita M."/>
            <person name="Kanazawa T."/>
            <person name="Kawai Y."/>
            <person name="Kawashima T."/>
            <person name="Kennedy M."/>
            <person name="Kinose K."/>
            <person name="Kinoshita T."/>
            <person name="Kohara Y."/>
            <person name="Koide E."/>
            <person name="Komatsu K."/>
            <person name="Kopischke S."/>
            <person name="Kubo M."/>
            <person name="Kyozuka J."/>
            <person name="Lagercrantz U."/>
            <person name="Lin S.S."/>
            <person name="Lindquist E."/>
            <person name="Lipzen A.M."/>
            <person name="Lu C.W."/>
            <person name="De Luna E."/>
            <person name="Martienssen R.A."/>
            <person name="Minamino N."/>
            <person name="Mizutani M."/>
            <person name="Mizutani M."/>
            <person name="Mochizuki N."/>
            <person name="Monte I."/>
            <person name="Mosher R."/>
            <person name="Nagasaki H."/>
            <person name="Nakagami H."/>
            <person name="Naramoto S."/>
            <person name="Nishitani K."/>
            <person name="Ohtani M."/>
            <person name="Okamoto T."/>
            <person name="Okumura M."/>
            <person name="Phillips J."/>
            <person name="Pollak B."/>
            <person name="Reinders A."/>
            <person name="Rovekamp M."/>
            <person name="Sano R."/>
            <person name="Sawa S."/>
            <person name="Schmid M.W."/>
            <person name="Shirakawa M."/>
            <person name="Solano R."/>
            <person name="Spunde A."/>
            <person name="Suetsugu N."/>
            <person name="Sugano S."/>
            <person name="Sugiyama A."/>
            <person name="Sun R."/>
            <person name="Suzuki Y."/>
            <person name="Takenaka M."/>
            <person name="Takezawa D."/>
            <person name="Tomogane H."/>
            <person name="Tsuzuki M."/>
            <person name="Ueda T."/>
            <person name="Umeda M."/>
            <person name="Ward J.M."/>
            <person name="Watanabe Y."/>
            <person name="Yazaki K."/>
            <person name="Yokoyama R."/>
            <person name="Yoshitake Y."/>
            <person name="Yotsui I."/>
            <person name="Zachgo S."/>
            <person name="Schmutz J."/>
        </authorList>
    </citation>
    <scope>NUCLEOTIDE SEQUENCE [LARGE SCALE GENOMIC DNA]</scope>
    <source>
        <strain evidence="2">Tak-1</strain>
    </source>
</reference>
<accession>A0A2R6VXH8</accession>
<dbReference type="AlphaFoldDB" id="A0A2R6VXH8"/>
<keyword evidence="2" id="KW-1185">Reference proteome</keyword>
<sequence length="121" mass="14534">MLCLQPYWPGFLRRFYDVLRLAVAREIRCVRESNENTFFGRARSRWSSPAWRQTLDSITERSIWRNNDGCLARGQQLRRCDVSFTSYMVFQSSSRFRHSILLKFHRSPYPWLSCITRAFIT</sequence>
<organism evidence="1 2">
    <name type="scientific">Marchantia polymorpha</name>
    <name type="common">Common liverwort</name>
    <name type="synonym">Marchantia aquatica</name>
    <dbReference type="NCBI Taxonomy" id="3197"/>
    <lineage>
        <taxon>Eukaryota</taxon>
        <taxon>Viridiplantae</taxon>
        <taxon>Streptophyta</taxon>
        <taxon>Embryophyta</taxon>
        <taxon>Marchantiophyta</taxon>
        <taxon>Marchantiopsida</taxon>
        <taxon>Marchantiidae</taxon>
        <taxon>Marchantiales</taxon>
        <taxon>Marchantiaceae</taxon>
        <taxon>Marchantia</taxon>
    </lineage>
</organism>
<gene>
    <name evidence="1" type="ORF">MARPO_3368s0001</name>
</gene>
<evidence type="ECO:0000313" key="2">
    <source>
        <dbReference type="Proteomes" id="UP000244005"/>
    </source>
</evidence>
<protein>
    <submittedName>
        <fullName evidence="1">Uncharacterized protein</fullName>
    </submittedName>
</protein>
<dbReference type="Proteomes" id="UP000244005">
    <property type="component" value="Unassembled WGS sequence"/>
</dbReference>